<protein>
    <recommendedName>
        <fullName evidence="4">HTH araC/xylS-type domain-containing protein</fullName>
    </recommendedName>
</protein>
<dbReference type="InterPro" id="IPR020449">
    <property type="entry name" value="Tscrpt_reg_AraC-type_HTH"/>
</dbReference>
<evidence type="ECO:0000256" key="2">
    <source>
        <dbReference type="ARBA" id="ARBA00023125"/>
    </source>
</evidence>
<keyword evidence="2" id="KW-0238">DNA-binding</keyword>
<proteinExistence type="predicted"/>
<dbReference type="SUPFAM" id="SSF51182">
    <property type="entry name" value="RmlC-like cupins"/>
    <property type="match status" value="1"/>
</dbReference>
<feature type="domain" description="HTH araC/xylS-type" evidence="4">
    <location>
        <begin position="174"/>
        <end position="272"/>
    </location>
</feature>
<dbReference type="OrthoDB" id="652919at2"/>
<dbReference type="PANTHER" id="PTHR46796:SF6">
    <property type="entry name" value="ARAC SUBFAMILY"/>
    <property type="match status" value="1"/>
</dbReference>
<dbReference type="PROSITE" id="PS01124">
    <property type="entry name" value="HTH_ARAC_FAMILY_2"/>
    <property type="match status" value="1"/>
</dbReference>
<dbReference type="EMBL" id="QFFJ01000001">
    <property type="protein sequence ID" value="RBL92990.1"/>
    <property type="molecule type" value="Genomic_DNA"/>
</dbReference>
<evidence type="ECO:0000256" key="3">
    <source>
        <dbReference type="ARBA" id="ARBA00023163"/>
    </source>
</evidence>
<dbReference type="PANTHER" id="PTHR46796">
    <property type="entry name" value="HTH-TYPE TRANSCRIPTIONAL ACTIVATOR RHAS-RELATED"/>
    <property type="match status" value="1"/>
</dbReference>
<reference evidence="5 6" key="1">
    <citation type="submission" date="2018-05" db="EMBL/GenBank/DDBJ databases">
        <title>Chitinophaga sp. K3CV102501T nov., isolated from isolated from a monsoon evergreen broad-leaved forest soil.</title>
        <authorList>
            <person name="Lv Y."/>
        </authorList>
    </citation>
    <scope>NUCLEOTIDE SEQUENCE [LARGE SCALE GENOMIC DNA]</scope>
    <source>
        <strain evidence="5 6">GDMCC 1.1325</strain>
    </source>
</reference>
<evidence type="ECO:0000259" key="4">
    <source>
        <dbReference type="PROSITE" id="PS01124"/>
    </source>
</evidence>
<dbReference type="InterPro" id="IPR050204">
    <property type="entry name" value="AraC_XylS_family_regulators"/>
</dbReference>
<evidence type="ECO:0000313" key="5">
    <source>
        <dbReference type="EMBL" id="RBL92990.1"/>
    </source>
</evidence>
<evidence type="ECO:0000256" key="1">
    <source>
        <dbReference type="ARBA" id="ARBA00023015"/>
    </source>
</evidence>
<dbReference type="Gene3D" id="1.10.10.60">
    <property type="entry name" value="Homeodomain-like"/>
    <property type="match status" value="1"/>
</dbReference>
<dbReference type="GO" id="GO:0003700">
    <property type="term" value="F:DNA-binding transcription factor activity"/>
    <property type="evidence" value="ECO:0007669"/>
    <property type="project" value="InterPro"/>
</dbReference>
<comment type="caution">
    <text evidence="5">The sequence shown here is derived from an EMBL/GenBank/DDBJ whole genome shotgun (WGS) entry which is preliminary data.</text>
</comment>
<dbReference type="InterPro" id="IPR011051">
    <property type="entry name" value="RmlC_Cupin_sf"/>
</dbReference>
<dbReference type="SMART" id="SM00342">
    <property type="entry name" value="HTH_ARAC"/>
    <property type="match status" value="1"/>
</dbReference>
<dbReference type="RefSeq" id="WP_113615586.1">
    <property type="nucleotide sequence ID" value="NZ_QFFJ01000001.1"/>
</dbReference>
<accession>A0A365Y395</accession>
<dbReference type="SUPFAM" id="SSF46689">
    <property type="entry name" value="Homeodomain-like"/>
    <property type="match status" value="1"/>
</dbReference>
<keyword evidence="6" id="KW-1185">Reference proteome</keyword>
<dbReference type="PRINTS" id="PR00032">
    <property type="entry name" value="HTHARAC"/>
</dbReference>
<dbReference type="Proteomes" id="UP000253410">
    <property type="component" value="Unassembled WGS sequence"/>
</dbReference>
<sequence>MYTLYDSFTLTGQHHIQTWEQRGRSWAAYSNYRQPAAHGLYVPHPVLNLILRGEKRMYDGRRVHHLRAGDVFLIPAGSLICSEIMRPEDDFASINLVLPEHQPGCSDNGPAAATLMLSPAPHWQQLAGALLRDFIQPGALPDYESVMCHILHLLNKEPATVKQALATVPSPSMQQMMVQLHSGLHEVRLLEEVALMGHVSPATLKRRFRKTYQRSPMDWIWEKRLQMTALLLRTTDLSVQEIAYSTGFEDISHFYRQFRKCFLVTPAQWRQGKN</sequence>
<evidence type="ECO:0000313" key="6">
    <source>
        <dbReference type="Proteomes" id="UP000253410"/>
    </source>
</evidence>
<dbReference type="InterPro" id="IPR009057">
    <property type="entry name" value="Homeodomain-like_sf"/>
</dbReference>
<organism evidence="5 6">
    <name type="scientific">Chitinophaga flava</name>
    <dbReference type="NCBI Taxonomy" id="2259036"/>
    <lineage>
        <taxon>Bacteria</taxon>
        <taxon>Pseudomonadati</taxon>
        <taxon>Bacteroidota</taxon>
        <taxon>Chitinophagia</taxon>
        <taxon>Chitinophagales</taxon>
        <taxon>Chitinophagaceae</taxon>
        <taxon>Chitinophaga</taxon>
    </lineage>
</organism>
<dbReference type="GO" id="GO:0043565">
    <property type="term" value="F:sequence-specific DNA binding"/>
    <property type="evidence" value="ECO:0007669"/>
    <property type="project" value="InterPro"/>
</dbReference>
<keyword evidence="3" id="KW-0804">Transcription</keyword>
<dbReference type="InterPro" id="IPR003313">
    <property type="entry name" value="AraC-bd"/>
</dbReference>
<keyword evidence="1" id="KW-0805">Transcription regulation</keyword>
<dbReference type="Pfam" id="PF02311">
    <property type="entry name" value="AraC_binding"/>
    <property type="match status" value="1"/>
</dbReference>
<name>A0A365Y395_9BACT</name>
<dbReference type="Pfam" id="PF12833">
    <property type="entry name" value="HTH_18"/>
    <property type="match status" value="1"/>
</dbReference>
<gene>
    <name evidence="5" type="ORF">DF182_10565</name>
</gene>
<dbReference type="AlphaFoldDB" id="A0A365Y395"/>
<dbReference type="InterPro" id="IPR018060">
    <property type="entry name" value="HTH_AraC"/>
</dbReference>